<dbReference type="GO" id="GO:0003964">
    <property type="term" value="F:RNA-directed DNA polymerase activity"/>
    <property type="evidence" value="ECO:0007669"/>
    <property type="project" value="UniProtKB-KW"/>
</dbReference>
<sequence length="429" mass="50201">IQSLKKQGNKELLEICLHNNKIDIAILAETWLTNNNDTSLKSYNYAYSNRQDGFGGVGIYIKKNIKFTIFKIPSEIEHIGITTLNLKRNINIISVYCPPNITTNTFKIEIEKLFLHTRQLNNMTLIGGDLNARATTWDRISFNTKRNILENIATDNNFICLNDGSPTFDSNNSRSTLDVTFINNNINNTWKIIDKLTNSNHRPITITLFDNFQLKHKAKKILMNRLLIDMTKFKVGDSLDEFNNSIEQTLQKNTINISNNNKYIPKHWWTNESQRLFRLRNAARKKYNQYKTLVNCELLSRAEKNLTNHILEQKKINFQKTIDEISTTSNSKEMWATIKNLKKYQCDKQINNSWNNQDKIKYLEFIARTTTQNRTINYINNNREESIEEMNIDNFLQFLHTRNMKSAKGPDNTSYKMIFHLAYSSLPMI</sequence>
<dbReference type="SUPFAM" id="SSF56219">
    <property type="entry name" value="DNase I-like"/>
    <property type="match status" value="1"/>
</dbReference>
<feature type="non-terminal residue" evidence="2">
    <location>
        <position position="1"/>
    </location>
</feature>
<gene>
    <name evidence="2" type="primary">RTBS</name>
</gene>
<dbReference type="InterPro" id="IPR005135">
    <property type="entry name" value="Endo/exonuclease/phosphatase"/>
</dbReference>
<accession>A0A034UXI2</accession>
<organism evidence="2">
    <name type="scientific">Bactrocera dorsalis</name>
    <name type="common">Oriental fruit fly</name>
    <name type="synonym">Dacus dorsalis</name>
    <dbReference type="NCBI Taxonomy" id="27457"/>
    <lineage>
        <taxon>Eukaryota</taxon>
        <taxon>Metazoa</taxon>
        <taxon>Ecdysozoa</taxon>
        <taxon>Arthropoda</taxon>
        <taxon>Hexapoda</taxon>
        <taxon>Insecta</taxon>
        <taxon>Pterygota</taxon>
        <taxon>Neoptera</taxon>
        <taxon>Endopterygota</taxon>
        <taxon>Diptera</taxon>
        <taxon>Brachycera</taxon>
        <taxon>Muscomorpha</taxon>
        <taxon>Tephritoidea</taxon>
        <taxon>Tephritidae</taxon>
        <taxon>Bactrocera</taxon>
        <taxon>Bactrocera</taxon>
    </lineage>
</organism>
<feature type="non-terminal residue" evidence="2">
    <location>
        <position position="429"/>
    </location>
</feature>
<keyword evidence="2" id="KW-0548">Nucleotidyltransferase</keyword>
<dbReference type="InterPro" id="IPR036691">
    <property type="entry name" value="Endo/exonu/phosph_ase_sf"/>
</dbReference>
<evidence type="ECO:0000259" key="1">
    <source>
        <dbReference type="Pfam" id="PF14529"/>
    </source>
</evidence>
<dbReference type="AlphaFoldDB" id="A0A034UXI2"/>
<dbReference type="PANTHER" id="PTHR33273:SF4">
    <property type="entry name" value="ENDONUCLEASE_EXONUCLEASE_PHOSPHATASE DOMAIN-CONTAINING PROTEIN"/>
    <property type="match status" value="1"/>
</dbReference>
<evidence type="ECO:0000313" key="2">
    <source>
        <dbReference type="EMBL" id="JAC35676.1"/>
    </source>
</evidence>
<dbReference type="PANTHER" id="PTHR33273">
    <property type="entry name" value="DOMAIN-CONTAINING PROTEIN, PUTATIVE-RELATED"/>
    <property type="match status" value="1"/>
</dbReference>
<feature type="domain" description="Endonuclease/exonuclease/phosphatase" evidence="1">
    <location>
        <begin position="90"/>
        <end position="204"/>
    </location>
</feature>
<keyword evidence="2" id="KW-0695">RNA-directed DNA polymerase</keyword>
<dbReference type="Gene3D" id="3.60.10.10">
    <property type="entry name" value="Endonuclease/exonuclease/phosphatase"/>
    <property type="match status" value="1"/>
</dbReference>
<dbReference type="Pfam" id="PF14529">
    <property type="entry name" value="Exo_endo_phos_2"/>
    <property type="match status" value="1"/>
</dbReference>
<name>A0A034UXI2_BACDO</name>
<reference evidence="2" key="1">
    <citation type="journal article" date="2014" name="BMC Genomics">
        <title>Characterizing the developmental transcriptome of the oriental fruit fly, Bactrocera dorsalis (Diptera: Tephritidae) through comparative genomic analysis with Drosophila melanogaster utilizing modENCODE datasets.</title>
        <authorList>
            <person name="Geib S.M."/>
            <person name="Calla B."/>
            <person name="Hall B."/>
            <person name="Hou S."/>
            <person name="Manoukis N.C."/>
        </authorList>
    </citation>
    <scope>NUCLEOTIDE SEQUENCE</scope>
    <source>
        <strain evidence="2">Punador</strain>
    </source>
</reference>
<proteinExistence type="predicted"/>
<dbReference type="EMBL" id="GAKP01023280">
    <property type="protein sequence ID" value="JAC35676.1"/>
    <property type="molecule type" value="Transcribed_RNA"/>
</dbReference>
<protein>
    <submittedName>
        <fullName evidence="2">Putative RNA-directed DNA polymerase from transposon BS</fullName>
    </submittedName>
</protein>
<keyword evidence="2" id="KW-0808">Transferase</keyword>